<evidence type="ECO:0000313" key="2">
    <source>
        <dbReference type="Proteomes" id="UP000286415"/>
    </source>
</evidence>
<name>A0A419PWV2_CLOSI</name>
<accession>A0A419PWV2</accession>
<organism evidence="1 2">
    <name type="scientific">Clonorchis sinensis</name>
    <name type="common">Chinese liver fluke</name>
    <dbReference type="NCBI Taxonomy" id="79923"/>
    <lineage>
        <taxon>Eukaryota</taxon>
        <taxon>Metazoa</taxon>
        <taxon>Spiralia</taxon>
        <taxon>Lophotrochozoa</taxon>
        <taxon>Platyhelminthes</taxon>
        <taxon>Trematoda</taxon>
        <taxon>Digenea</taxon>
        <taxon>Opisthorchiida</taxon>
        <taxon>Opisthorchiata</taxon>
        <taxon>Opisthorchiidae</taxon>
        <taxon>Clonorchis</taxon>
    </lineage>
</organism>
<dbReference type="InParanoid" id="A0A419PWV2"/>
<reference evidence="1 2" key="2">
    <citation type="journal article" date="2021" name="Genomics">
        <title>High-quality reference genome for Clonorchis sinensis.</title>
        <authorList>
            <person name="Young N.D."/>
            <person name="Stroehlein A.J."/>
            <person name="Kinkar L."/>
            <person name="Wang T."/>
            <person name="Sohn W.M."/>
            <person name="Chang B.C.H."/>
            <person name="Kaur P."/>
            <person name="Weisz D."/>
            <person name="Dudchenko O."/>
            <person name="Aiden E.L."/>
            <person name="Korhonen P.K."/>
            <person name="Gasser R.B."/>
        </authorList>
    </citation>
    <scope>NUCLEOTIDE SEQUENCE [LARGE SCALE GENOMIC DNA]</scope>
    <source>
        <strain evidence="1">Cs-k2</strain>
    </source>
</reference>
<gene>
    <name evidence="1" type="ORF">CSKR_113509</name>
</gene>
<comment type="caution">
    <text evidence="1">The sequence shown here is derived from an EMBL/GenBank/DDBJ whole genome shotgun (WGS) entry which is preliminary data.</text>
</comment>
<dbReference type="AlphaFoldDB" id="A0A419PWV2"/>
<keyword evidence="2" id="KW-1185">Reference proteome</keyword>
<protein>
    <submittedName>
        <fullName evidence="1">Uncharacterized protein</fullName>
    </submittedName>
</protein>
<dbReference type="EMBL" id="NIRI02000042">
    <property type="protein sequence ID" value="KAG5449660.1"/>
    <property type="molecule type" value="Genomic_DNA"/>
</dbReference>
<reference evidence="1 2" key="1">
    <citation type="journal article" date="2018" name="Biotechnol. Adv.">
        <title>Improved genomic resources and new bioinformatic workflow for the carcinogenic parasite Clonorchis sinensis: Biotechnological implications.</title>
        <authorList>
            <person name="Wang D."/>
            <person name="Korhonen P.K."/>
            <person name="Gasser R.B."/>
            <person name="Young N.D."/>
        </authorList>
    </citation>
    <scope>NUCLEOTIDE SEQUENCE [LARGE SCALE GENOMIC DNA]</scope>
    <source>
        <strain evidence="1">Cs-k2</strain>
    </source>
</reference>
<sequence length="131" mass="14955">MSSFAGYKRAIFTHDGFADKRLPKTSRPNHVAFRMHYASRSAQFQLASDDGFFSQRLDEVIIIIIIDSMTSVFNTDASLPYNHDLFESLIVKKRIKAAMHGHVKRINVRQQNMALKWSNGSSYIIGKFGRS</sequence>
<dbReference type="Proteomes" id="UP000286415">
    <property type="component" value="Unassembled WGS sequence"/>
</dbReference>
<evidence type="ECO:0000313" key="1">
    <source>
        <dbReference type="EMBL" id="KAG5449660.1"/>
    </source>
</evidence>
<proteinExistence type="predicted"/>